<dbReference type="PROSITE" id="PS00478">
    <property type="entry name" value="LIM_DOMAIN_1"/>
    <property type="match status" value="1"/>
</dbReference>
<evidence type="ECO:0000259" key="11">
    <source>
        <dbReference type="PROSITE" id="PS50023"/>
    </source>
</evidence>
<feature type="region of interest" description="Disordered" evidence="9">
    <location>
        <begin position="1048"/>
        <end position="1107"/>
    </location>
</feature>
<evidence type="ECO:0000256" key="3">
    <source>
        <dbReference type="ARBA" id="ARBA00022723"/>
    </source>
</evidence>
<feature type="region of interest" description="Disordered" evidence="9">
    <location>
        <begin position="118"/>
        <end position="142"/>
    </location>
</feature>
<evidence type="ECO:0000256" key="4">
    <source>
        <dbReference type="ARBA" id="ARBA00022753"/>
    </source>
</evidence>
<accession>A0A914B1A5</accession>
<evidence type="ECO:0000259" key="10">
    <source>
        <dbReference type="PROSITE" id="PS50021"/>
    </source>
</evidence>
<feature type="region of interest" description="Disordered" evidence="9">
    <location>
        <begin position="430"/>
        <end position="927"/>
    </location>
</feature>
<feature type="compositionally biased region" description="Acidic residues" evidence="9">
    <location>
        <begin position="656"/>
        <end position="667"/>
    </location>
</feature>
<sequence>MALSGTKALLVWSQQKTEGYKDVKVANMQKSWKDGLAFCAILHHYRPDLIDFNSLSKENVRENNQLAFDVAEQELGIPALLDPDDMATMHVPDKLSIMTYVSQYYNYFKDKKPIKDIGGQKTRMASKRPAGESPLQHKPNKQPTLGDTCAICGKKVYLVERQVADGKLYHRNCFRCTKCSTTLRPGGYKATANPKQLECLEHGDNIWKLRSDMASRASKEKKQPSDGGSIWEARPGAKAVASGGGSPWEKQDAKPAPRESGGVGSLWEARSGLKPVPTDRSSSGGPWAKQSDGRQVGSKDNAKADLGKPALPSQKPLVPGALQPPSSKPAVPMHPHLLASKAARERFNNPAATQETKPAQQPPPKPSPWASSPSGASPEKNLDSDVAKTESTRQGLLASLAAVRGNIKPGTAASKEDMLDVLEGGTGRKLAVGEEDSREASPASSNWSLLSDAKETSKSSSKDEESNSELPKEGEKQPPEMDEMKDESAPTVETHSRDSGHTSSDVFSLTSISSISPTNNSETSSLDTDQLNFASGIDPEKRSSALSRDSTSDHEGVTATHLNLSDSFCLEYDTTKADEPASETSNKDGEPSNAKTDSKKDEEAVKKELKADKHESKPEKPAKDNYDESLNPFGDDDDEEEEVKEKKDNGYKNPFDEDSEDDDDAYDDSLNPFGGDDDESTLGSPVTQWPPLPAGGSSQPAEIPNQQSSYKVKTRQEILQEMQRDRHTLKARQKRPAPPRPDGGPPRPEGAVPPRPSAPPDRPGLSNSKEKDVVKPPLRSRKSRPAPTPPKENGRPPETKDLKSRPDKPPPPCPESRDQRANSDVATKPVPSPRLKKHITPNKEDDGRISPVPSPRRKRSVGMKTEEESPKPSPRMRRGTDQLLDRKKVKPPRPTSEPIKPPTQGSRKRAPAPPPIKREVDKHHIDPTIIQKELCEIEIQQREMEGKGIKLEQSLRTDMEGKENQDNEELLVEWFALVNEKNKLLRREGELVAQAQMQDLELQQAEIEYELRCLMHKHEHQKTDADNEREEKLLEMLVEAVTKRSQIVERLEDDRKREEAEDEDIQSMMEQSVPKKEKGTSKKGLDKKNMEKKKQKKKKVISGLLGK</sequence>
<evidence type="ECO:0000256" key="8">
    <source>
        <dbReference type="PROSITE-ProRule" id="PRU00125"/>
    </source>
</evidence>
<dbReference type="PROSITE" id="PS50023">
    <property type="entry name" value="LIM_DOMAIN_2"/>
    <property type="match status" value="1"/>
</dbReference>
<dbReference type="EnsemblMetazoa" id="XM_038213646.1">
    <property type="protein sequence ID" value="XP_038069574.1"/>
    <property type="gene ID" value="LOC119738711"/>
</dbReference>
<evidence type="ECO:0000256" key="1">
    <source>
        <dbReference type="ARBA" id="ARBA00004177"/>
    </source>
</evidence>
<dbReference type="Pfam" id="PF12130">
    <property type="entry name" value="bMERB_dom"/>
    <property type="match status" value="1"/>
</dbReference>
<feature type="domain" description="BMERB" evidence="12">
    <location>
        <begin position="916"/>
        <end position="1067"/>
    </location>
</feature>
<keyword evidence="4" id="KW-0967">Endosome</keyword>
<dbReference type="RefSeq" id="XP_038069574.1">
    <property type="nucleotide sequence ID" value="XM_038213646.1"/>
</dbReference>
<dbReference type="OrthoDB" id="10017054at2759"/>
<organism evidence="13 14">
    <name type="scientific">Patiria miniata</name>
    <name type="common">Bat star</name>
    <name type="synonym">Asterina miniata</name>
    <dbReference type="NCBI Taxonomy" id="46514"/>
    <lineage>
        <taxon>Eukaryota</taxon>
        <taxon>Metazoa</taxon>
        <taxon>Echinodermata</taxon>
        <taxon>Eleutherozoa</taxon>
        <taxon>Asterozoa</taxon>
        <taxon>Asteroidea</taxon>
        <taxon>Valvatacea</taxon>
        <taxon>Valvatida</taxon>
        <taxon>Asterinidae</taxon>
        <taxon>Patiria</taxon>
    </lineage>
</organism>
<evidence type="ECO:0000259" key="12">
    <source>
        <dbReference type="PROSITE" id="PS51848"/>
    </source>
</evidence>
<feature type="compositionally biased region" description="Basic and acidic residues" evidence="9">
    <location>
        <begin position="714"/>
        <end position="728"/>
    </location>
</feature>
<feature type="compositionally biased region" description="Polar residues" evidence="9">
    <location>
        <begin position="696"/>
        <end position="711"/>
    </location>
</feature>
<feature type="compositionally biased region" description="Basic and acidic residues" evidence="9">
    <location>
        <begin position="916"/>
        <end position="926"/>
    </location>
</feature>
<dbReference type="InterPro" id="IPR001715">
    <property type="entry name" value="CH_dom"/>
</dbReference>
<protein>
    <recommendedName>
        <fullName evidence="15">MICAL-like protein 1</fullName>
    </recommendedName>
</protein>
<reference evidence="13" key="1">
    <citation type="submission" date="2022-11" db="UniProtKB">
        <authorList>
            <consortium name="EnsemblMetazoa"/>
        </authorList>
    </citation>
    <scope>IDENTIFICATION</scope>
</reference>
<dbReference type="AlphaFoldDB" id="A0A914B1A5"/>
<dbReference type="GO" id="GO:0005768">
    <property type="term" value="C:endosome"/>
    <property type="evidence" value="ECO:0007669"/>
    <property type="project" value="UniProtKB-SubCell"/>
</dbReference>
<dbReference type="InterPro" id="IPR036872">
    <property type="entry name" value="CH_dom_sf"/>
</dbReference>
<evidence type="ECO:0000256" key="2">
    <source>
        <dbReference type="ARBA" id="ARBA00022553"/>
    </source>
</evidence>
<dbReference type="CDD" id="cd21253">
    <property type="entry name" value="CH_MICALL2"/>
    <property type="match status" value="1"/>
</dbReference>
<dbReference type="SUPFAM" id="SSF47576">
    <property type="entry name" value="Calponin-homology domain, CH-domain"/>
    <property type="match status" value="1"/>
</dbReference>
<proteinExistence type="predicted"/>
<feature type="compositionally biased region" description="Low complexity" evidence="9">
    <location>
        <begin position="368"/>
        <end position="379"/>
    </location>
</feature>
<feature type="compositionally biased region" description="Low complexity" evidence="9">
    <location>
        <begin position="350"/>
        <end position="359"/>
    </location>
</feature>
<dbReference type="FunFam" id="1.10.418.10:FF:000023">
    <property type="entry name" value="EH domain-binding protein 1 isoform X1"/>
    <property type="match status" value="1"/>
</dbReference>
<dbReference type="PROSITE" id="PS50021">
    <property type="entry name" value="CH"/>
    <property type="match status" value="1"/>
</dbReference>
<dbReference type="CTD" id="85377"/>
<dbReference type="SUPFAM" id="SSF57716">
    <property type="entry name" value="Glucocorticoid receptor-like (DNA-binding domain)"/>
    <property type="match status" value="1"/>
</dbReference>
<feature type="compositionally biased region" description="Basic and acidic residues" evidence="9">
    <location>
        <begin position="380"/>
        <end position="391"/>
    </location>
</feature>
<dbReference type="PANTHER" id="PTHR23167">
    <property type="entry name" value="CALPONIN HOMOLOGY DOMAIN-CONTAINING PROTEIN DDB_G0272472-RELATED"/>
    <property type="match status" value="1"/>
</dbReference>
<dbReference type="SMART" id="SM01203">
    <property type="entry name" value="DUF3585"/>
    <property type="match status" value="1"/>
</dbReference>
<evidence type="ECO:0000256" key="6">
    <source>
        <dbReference type="ARBA" id="ARBA00023038"/>
    </source>
</evidence>
<dbReference type="SMART" id="SM00132">
    <property type="entry name" value="LIM"/>
    <property type="match status" value="1"/>
</dbReference>
<dbReference type="OMA" id="CARERWC"/>
<keyword evidence="3 8" id="KW-0479">Metal-binding</keyword>
<feature type="compositionally biased region" description="Pro residues" evidence="9">
    <location>
        <begin position="738"/>
        <end position="762"/>
    </location>
</feature>
<dbReference type="InterPro" id="IPR050540">
    <property type="entry name" value="F-actin_Monoox_Mical"/>
</dbReference>
<feature type="compositionally biased region" description="Basic and acidic residues" evidence="9">
    <location>
        <begin position="1048"/>
        <end position="1059"/>
    </location>
</feature>
<keyword evidence="2" id="KW-0597">Phosphoprotein</keyword>
<feature type="compositionally biased region" description="Basic and acidic residues" evidence="9">
    <location>
        <begin position="573"/>
        <end position="626"/>
    </location>
</feature>
<comment type="subcellular location">
    <subcellularLocation>
        <location evidence="1">Endosome</location>
    </subcellularLocation>
</comment>
<keyword evidence="14" id="KW-1185">Reference proteome</keyword>
<evidence type="ECO:0008006" key="15">
    <source>
        <dbReference type="Google" id="ProtNLM"/>
    </source>
</evidence>
<keyword evidence="7" id="KW-0175">Coiled coil</keyword>
<dbReference type="SMART" id="SM00033">
    <property type="entry name" value="CH"/>
    <property type="match status" value="1"/>
</dbReference>
<feature type="compositionally biased region" description="Basic and acidic residues" evidence="9">
    <location>
        <begin position="792"/>
        <end position="808"/>
    </location>
</feature>
<evidence type="ECO:0000313" key="14">
    <source>
        <dbReference type="Proteomes" id="UP000887568"/>
    </source>
</evidence>
<feature type="region of interest" description="Disordered" evidence="9">
    <location>
        <begin position="237"/>
        <end position="393"/>
    </location>
</feature>
<dbReference type="Gene3D" id="2.10.110.10">
    <property type="entry name" value="Cysteine Rich Protein"/>
    <property type="match status" value="1"/>
</dbReference>
<feature type="domain" description="LIM zinc-binding" evidence="11">
    <location>
        <begin position="147"/>
        <end position="209"/>
    </location>
</feature>
<feature type="domain" description="Calponin-homology (CH)" evidence="10">
    <location>
        <begin position="3"/>
        <end position="109"/>
    </location>
</feature>
<dbReference type="Proteomes" id="UP000887568">
    <property type="component" value="Unplaced"/>
</dbReference>
<feature type="compositionally biased region" description="Basic and acidic residues" evidence="9">
    <location>
        <begin position="452"/>
        <end position="479"/>
    </location>
</feature>
<keyword evidence="5 8" id="KW-0862">Zinc</keyword>
<dbReference type="PROSITE" id="PS51848">
    <property type="entry name" value="BMERB"/>
    <property type="match status" value="1"/>
</dbReference>
<dbReference type="PANTHER" id="PTHR23167:SF46">
    <property type="entry name" value="EPS15 HOMOLOGY DOMAIN CONTAINING PROTEIN-BINDING PROTEIN 1, ISOFORM F"/>
    <property type="match status" value="1"/>
</dbReference>
<feature type="compositionally biased region" description="Pro residues" evidence="9">
    <location>
        <begin position="892"/>
        <end position="901"/>
    </location>
</feature>
<feature type="compositionally biased region" description="Basic and acidic residues" evidence="9">
    <location>
        <begin position="1073"/>
        <end position="1089"/>
    </location>
</feature>
<feature type="compositionally biased region" description="Low complexity" evidence="9">
    <location>
        <begin position="502"/>
        <end position="525"/>
    </location>
</feature>
<evidence type="ECO:0000256" key="5">
    <source>
        <dbReference type="ARBA" id="ARBA00022833"/>
    </source>
</evidence>
<evidence type="ECO:0000313" key="13">
    <source>
        <dbReference type="EnsemblMetazoa" id="XP_038069574.1"/>
    </source>
</evidence>
<evidence type="ECO:0000256" key="7">
    <source>
        <dbReference type="ARBA" id="ARBA00023054"/>
    </source>
</evidence>
<name>A0A914B1A5_PATMI</name>
<evidence type="ECO:0000256" key="9">
    <source>
        <dbReference type="SAM" id="MobiDB-lite"/>
    </source>
</evidence>
<dbReference type="GeneID" id="119738711"/>
<feature type="compositionally biased region" description="Basic residues" evidence="9">
    <location>
        <begin position="1090"/>
        <end position="1100"/>
    </location>
</feature>
<dbReference type="InterPro" id="IPR001781">
    <property type="entry name" value="Znf_LIM"/>
</dbReference>
<dbReference type="GO" id="GO:0046872">
    <property type="term" value="F:metal ion binding"/>
    <property type="evidence" value="ECO:0007669"/>
    <property type="project" value="UniProtKB-KW"/>
</dbReference>
<dbReference type="InterPro" id="IPR022735">
    <property type="entry name" value="bMERB_dom"/>
</dbReference>
<dbReference type="Pfam" id="PF00307">
    <property type="entry name" value="CH"/>
    <property type="match status" value="1"/>
</dbReference>
<dbReference type="Gene3D" id="1.10.418.10">
    <property type="entry name" value="Calponin-like domain"/>
    <property type="match status" value="1"/>
</dbReference>
<keyword evidence="6 8" id="KW-0440">LIM domain</keyword>
<dbReference type="Pfam" id="PF00412">
    <property type="entry name" value="LIM"/>
    <property type="match status" value="1"/>
</dbReference>